<feature type="domain" description="Integrase catalytic" evidence="1">
    <location>
        <begin position="1"/>
        <end position="121"/>
    </location>
</feature>
<dbReference type="PANTHER" id="PTHR11439:SF498">
    <property type="entry name" value="DNAK FAMILY PROTEIN"/>
    <property type="match status" value="1"/>
</dbReference>
<evidence type="ECO:0000313" key="2">
    <source>
        <dbReference type="EMBL" id="KYP40677.1"/>
    </source>
</evidence>
<dbReference type="Pfam" id="PF07727">
    <property type="entry name" value="RVT_2"/>
    <property type="match status" value="1"/>
</dbReference>
<dbReference type="SUPFAM" id="SSF53098">
    <property type="entry name" value="Ribonuclease H-like"/>
    <property type="match status" value="1"/>
</dbReference>
<dbReference type="GO" id="GO:0003676">
    <property type="term" value="F:nucleic acid binding"/>
    <property type="evidence" value="ECO:0007669"/>
    <property type="project" value="InterPro"/>
</dbReference>
<evidence type="ECO:0000313" key="3">
    <source>
        <dbReference type="Proteomes" id="UP000075243"/>
    </source>
</evidence>
<keyword evidence="3" id="KW-1185">Reference proteome</keyword>
<gene>
    <name evidence="2" type="ORF">KK1_037964</name>
</gene>
<reference evidence="2" key="1">
    <citation type="journal article" date="2012" name="Nat. Biotechnol.">
        <title>Draft genome sequence of pigeonpea (Cajanus cajan), an orphan legume crop of resource-poor farmers.</title>
        <authorList>
            <person name="Varshney R.K."/>
            <person name="Chen W."/>
            <person name="Li Y."/>
            <person name="Bharti A.K."/>
            <person name="Saxena R.K."/>
            <person name="Schlueter J.A."/>
            <person name="Donoghue M.T."/>
            <person name="Azam S."/>
            <person name="Fan G."/>
            <person name="Whaley A.M."/>
            <person name="Farmer A.D."/>
            <person name="Sheridan J."/>
            <person name="Iwata A."/>
            <person name="Tuteja R."/>
            <person name="Penmetsa R.V."/>
            <person name="Wu W."/>
            <person name="Upadhyaya H.D."/>
            <person name="Yang S.P."/>
            <person name="Shah T."/>
            <person name="Saxena K.B."/>
            <person name="Michael T."/>
            <person name="McCombie W.R."/>
            <person name="Yang B."/>
            <person name="Zhang G."/>
            <person name="Yang H."/>
            <person name="Wang J."/>
            <person name="Spillane C."/>
            <person name="Cook D.R."/>
            <person name="May G.D."/>
            <person name="Xu X."/>
            <person name="Jackson S.A."/>
        </authorList>
    </citation>
    <scope>NUCLEOTIDE SEQUENCE [LARGE SCALE GENOMIC DNA]</scope>
</reference>
<keyword evidence="2" id="KW-0560">Oxidoreductase</keyword>
<dbReference type="InterPro" id="IPR013103">
    <property type="entry name" value="RVT_2"/>
</dbReference>
<dbReference type="InterPro" id="IPR036397">
    <property type="entry name" value="RNaseH_sf"/>
</dbReference>
<dbReference type="SUPFAM" id="SSF56672">
    <property type="entry name" value="DNA/RNA polymerases"/>
    <property type="match status" value="1"/>
</dbReference>
<dbReference type="InterPro" id="IPR043502">
    <property type="entry name" value="DNA/RNA_pol_sf"/>
</dbReference>
<dbReference type="Pfam" id="PF25597">
    <property type="entry name" value="SH3_retrovirus"/>
    <property type="match status" value="1"/>
</dbReference>
<dbReference type="PROSITE" id="PS50994">
    <property type="entry name" value="INTEGRASE"/>
    <property type="match status" value="1"/>
</dbReference>
<dbReference type="InterPro" id="IPR012337">
    <property type="entry name" value="RNaseH-like_sf"/>
</dbReference>
<accession>A0A151RDV9</accession>
<dbReference type="GO" id="GO:0015074">
    <property type="term" value="P:DNA integration"/>
    <property type="evidence" value="ECO:0007669"/>
    <property type="project" value="InterPro"/>
</dbReference>
<organism evidence="2 3">
    <name type="scientific">Cajanus cajan</name>
    <name type="common">Pigeon pea</name>
    <name type="synonym">Cajanus indicus</name>
    <dbReference type="NCBI Taxonomy" id="3821"/>
    <lineage>
        <taxon>Eukaryota</taxon>
        <taxon>Viridiplantae</taxon>
        <taxon>Streptophyta</taxon>
        <taxon>Embryophyta</taxon>
        <taxon>Tracheophyta</taxon>
        <taxon>Spermatophyta</taxon>
        <taxon>Magnoliopsida</taxon>
        <taxon>eudicotyledons</taxon>
        <taxon>Gunneridae</taxon>
        <taxon>Pentapetalae</taxon>
        <taxon>rosids</taxon>
        <taxon>fabids</taxon>
        <taxon>Fabales</taxon>
        <taxon>Fabaceae</taxon>
        <taxon>Papilionoideae</taxon>
        <taxon>50 kb inversion clade</taxon>
        <taxon>NPAAA clade</taxon>
        <taxon>indigoferoid/millettioid clade</taxon>
        <taxon>Phaseoleae</taxon>
        <taxon>Cajanus</taxon>
    </lineage>
</organism>
<dbReference type="EMBL" id="KQ483820">
    <property type="protein sequence ID" value="KYP40677.1"/>
    <property type="molecule type" value="Genomic_DNA"/>
</dbReference>
<dbReference type="InterPro" id="IPR001584">
    <property type="entry name" value="Integrase_cat-core"/>
</dbReference>
<dbReference type="Proteomes" id="UP000075243">
    <property type="component" value="Unassembled WGS sequence"/>
</dbReference>
<dbReference type="EC" id="1.2.1.27" evidence="2"/>
<dbReference type="Gramene" id="C.cajan_35174.t">
    <property type="protein sequence ID" value="C.cajan_35174.t"/>
    <property type="gene ID" value="C.cajan_35174"/>
</dbReference>
<proteinExistence type="predicted"/>
<dbReference type="InterPro" id="IPR057670">
    <property type="entry name" value="SH3_retrovirus"/>
</dbReference>
<protein>
    <submittedName>
        <fullName evidence="2">Retrovirus-related Pol polyprotein from transposon TNT 1-94</fullName>
        <ecNumber evidence="2">1.2.1.27</ecNumber>
    </submittedName>
</protein>
<dbReference type="CDD" id="cd09272">
    <property type="entry name" value="RNase_HI_RT_Ty1"/>
    <property type="match status" value="1"/>
</dbReference>
<dbReference type="OMA" id="MEMICEA"/>
<dbReference type="AlphaFoldDB" id="A0A151RDV9"/>
<name>A0A151RDV9_CAJCA</name>
<dbReference type="PANTHER" id="PTHR11439">
    <property type="entry name" value="GAG-POL-RELATED RETROTRANSPOSON"/>
    <property type="match status" value="1"/>
</dbReference>
<sequence>MKNKTEVRSILQNFILLTENQFSCKLKKLRSDNGKEFILKDFFNTKGILHETSCVETPQQNGIVERKHQHILNVCRSLLFQSKVPKSFWSFAIKHAVHIINRLPTPFLNNKSPFEMIFNQKPNLHDLKTFGCLAYVSTLSGGRNKLEPRAHKCIFLGFKTGTKGFVLFNLHSKSILLSRHAIFHQTVFPYINVFDNQSNSNIVPISNDNIFQPYDFFPSYSDHLTNNPNSIENASNNFENHTQDPPIEMSQSIPIETGQIQPITTRVSLRSKSRPGYLDQYHCYNTVSSDSTSNSLYPMHLYIFKEASTKDCWKQAMIAELDALERNRTWSLVTLPPGKKLIGCKWVYRTKHKANGTVERYKARLVAKGFTQTEGIDYFETFSPVAKITSIRFLLALASSHNWFIHQLDIDNAFLHGDLDEEVYMRPPQGLRLPSSKLVCKLEKSLYGLKQASRNWNQKLTSELTLMGYKQSFADHSLFVNFTGSSITILLIYVDDIVLSGNDMTEIKKVKAHLHNKFHIKDLGSLKFFLGLEVARSKKGILLNQRKYCLELIDETGLLGCKPAPTPADPAMKLHVDHGDLLHDPTVFRRLIGRLLYLTNTRPDISFSVQQLSQFVSKPREPHMQAALRIVRYLKGAPGLGLFYSSTNPLKIQAFSDSDWATCATTRRSVTGYCVFIGNSLISWKSKKQSTVSRSSSEAEYRALASLTCELQWLKYLCDSMHIKIPTPFATFSDSQSAIQISKNPTFHERTKHIEVDCHLIRIKIQEGLLHLIHVLSANQLADAFTKALFPKPFHTAISKLGLLNIYHPT</sequence>
<dbReference type="Gene3D" id="3.30.420.10">
    <property type="entry name" value="Ribonuclease H-like superfamily/Ribonuclease H"/>
    <property type="match status" value="1"/>
</dbReference>
<dbReference type="GO" id="GO:0004491">
    <property type="term" value="F:methylmalonate-semialdehyde dehydrogenase (acylating, NAD) activity"/>
    <property type="evidence" value="ECO:0007669"/>
    <property type="project" value="UniProtKB-EC"/>
</dbReference>
<evidence type="ECO:0000259" key="1">
    <source>
        <dbReference type="PROSITE" id="PS50994"/>
    </source>
</evidence>